<evidence type="ECO:0008006" key="4">
    <source>
        <dbReference type="Google" id="ProtNLM"/>
    </source>
</evidence>
<feature type="transmembrane region" description="Helical" evidence="1">
    <location>
        <begin position="59"/>
        <end position="83"/>
    </location>
</feature>
<feature type="transmembrane region" description="Helical" evidence="1">
    <location>
        <begin position="198"/>
        <end position="222"/>
    </location>
</feature>
<dbReference type="Proteomes" id="UP000199564">
    <property type="component" value="Unassembled WGS sequence"/>
</dbReference>
<dbReference type="EMBL" id="FOVW01000010">
    <property type="protein sequence ID" value="SFO64079.1"/>
    <property type="molecule type" value="Genomic_DNA"/>
</dbReference>
<proteinExistence type="predicted"/>
<dbReference type="STRING" id="226506.SAMN04488519_11035"/>
<keyword evidence="1" id="KW-0472">Membrane</keyword>
<feature type="transmembrane region" description="Helical" evidence="1">
    <location>
        <begin position="103"/>
        <end position="126"/>
    </location>
</feature>
<keyword evidence="3" id="KW-1185">Reference proteome</keyword>
<evidence type="ECO:0000313" key="3">
    <source>
        <dbReference type="Proteomes" id="UP000199564"/>
    </source>
</evidence>
<gene>
    <name evidence="2" type="ORF">SAMN04488519_11035</name>
</gene>
<sequence>MKTSKSTSYSRLALLLKYDWLTNKRTYLTALFGLMGLIILVYQVVLYSNNGYLTFGTGYSHGIFISGYFILCLLWLGQSFLALRNPQNAKTYLMLPASTAEKYLTELLIKMIGLFVIYPVIFWIGANVGLGLFQVFGTLLFKNVTLDFIGIWDWKEFWLIQNFGEQLLFIQLILLGLFALIPSLMWAGSLIFKKYNFLWMPIVLVLAWLGLSATTIALSWIMRPGLLRVNGELSFQMLNFDQPQIFPETPLLIGMSVLWIWLAVILSYVVAYFKLTEKQV</sequence>
<protein>
    <recommendedName>
        <fullName evidence="4">ABC-2 type transport system permease protein</fullName>
    </recommendedName>
</protein>
<name>A0A1I5IUJ6_9BACT</name>
<feature type="transmembrane region" description="Helical" evidence="1">
    <location>
        <begin position="167"/>
        <end position="186"/>
    </location>
</feature>
<keyword evidence="1" id="KW-0812">Transmembrane</keyword>
<feature type="transmembrane region" description="Helical" evidence="1">
    <location>
        <begin position="251"/>
        <end position="273"/>
    </location>
</feature>
<feature type="transmembrane region" description="Helical" evidence="1">
    <location>
        <begin position="27"/>
        <end position="47"/>
    </location>
</feature>
<evidence type="ECO:0000256" key="1">
    <source>
        <dbReference type="SAM" id="Phobius"/>
    </source>
</evidence>
<accession>A0A1I5IUJ6</accession>
<reference evidence="3" key="1">
    <citation type="submission" date="2016-10" db="EMBL/GenBank/DDBJ databases">
        <authorList>
            <person name="Varghese N."/>
            <person name="Submissions S."/>
        </authorList>
    </citation>
    <scope>NUCLEOTIDE SEQUENCE [LARGE SCALE GENOMIC DNA]</scope>
    <source>
        <strain evidence="3">DSM 15282</strain>
    </source>
</reference>
<dbReference type="RefSeq" id="WP_091655157.1">
    <property type="nucleotide sequence ID" value="NZ_FOVW01000010.1"/>
</dbReference>
<keyword evidence="1" id="KW-1133">Transmembrane helix</keyword>
<organism evidence="2 3">
    <name type="scientific">Algoriphagus ornithinivorans</name>
    <dbReference type="NCBI Taxonomy" id="226506"/>
    <lineage>
        <taxon>Bacteria</taxon>
        <taxon>Pseudomonadati</taxon>
        <taxon>Bacteroidota</taxon>
        <taxon>Cytophagia</taxon>
        <taxon>Cytophagales</taxon>
        <taxon>Cyclobacteriaceae</taxon>
        <taxon>Algoriphagus</taxon>
    </lineage>
</organism>
<dbReference type="AlphaFoldDB" id="A0A1I5IUJ6"/>
<evidence type="ECO:0000313" key="2">
    <source>
        <dbReference type="EMBL" id="SFO64079.1"/>
    </source>
</evidence>